<name>A0AAE0IJD7_9PEZI</name>
<feature type="compositionally biased region" description="Basic and acidic residues" evidence="1">
    <location>
        <begin position="495"/>
        <end position="507"/>
    </location>
</feature>
<evidence type="ECO:0000256" key="1">
    <source>
        <dbReference type="SAM" id="MobiDB-lite"/>
    </source>
</evidence>
<keyword evidence="3" id="KW-0378">Hydrolase</keyword>
<dbReference type="GO" id="GO:0006629">
    <property type="term" value="P:lipid metabolic process"/>
    <property type="evidence" value="ECO:0007669"/>
    <property type="project" value="InterPro"/>
</dbReference>
<reference evidence="3" key="1">
    <citation type="journal article" date="2023" name="Mol. Phylogenet. Evol.">
        <title>Genome-scale phylogeny and comparative genomics of the fungal order Sordariales.</title>
        <authorList>
            <person name="Hensen N."/>
            <person name="Bonometti L."/>
            <person name="Westerberg I."/>
            <person name="Brannstrom I.O."/>
            <person name="Guillou S."/>
            <person name="Cros-Aarteil S."/>
            <person name="Calhoun S."/>
            <person name="Haridas S."/>
            <person name="Kuo A."/>
            <person name="Mondo S."/>
            <person name="Pangilinan J."/>
            <person name="Riley R."/>
            <person name="LaButti K."/>
            <person name="Andreopoulos B."/>
            <person name="Lipzen A."/>
            <person name="Chen C."/>
            <person name="Yan M."/>
            <person name="Daum C."/>
            <person name="Ng V."/>
            <person name="Clum A."/>
            <person name="Steindorff A."/>
            <person name="Ohm R.A."/>
            <person name="Martin F."/>
            <person name="Silar P."/>
            <person name="Natvig D.O."/>
            <person name="Lalanne C."/>
            <person name="Gautier V."/>
            <person name="Ament-Velasquez S.L."/>
            <person name="Kruys A."/>
            <person name="Hutchinson M.I."/>
            <person name="Powell A.J."/>
            <person name="Barry K."/>
            <person name="Miller A.N."/>
            <person name="Grigoriev I.V."/>
            <person name="Debuchy R."/>
            <person name="Gladieux P."/>
            <person name="Hiltunen Thoren M."/>
            <person name="Johannesson H."/>
        </authorList>
    </citation>
    <scope>NUCLEOTIDE SEQUENCE</scope>
    <source>
        <strain evidence="3">CBS 118394</strain>
    </source>
</reference>
<feature type="domain" description="Fungal lipase-type" evidence="2">
    <location>
        <begin position="315"/>
        <end position="468"/>
    </location>
</feature>
<keyword evidence="4" id="KW-1185">Reference proteome</keyword>
<dbReference type="SUPFAM" id="SSF53474">
    <property type="entry name" value="alpha/beta-Hydrolases"/>
    <property type="match status" value="1"/>
</dbReference>
<feature type="region of interest" description="Disordered" evidence="1">
    <location>
        <begin position="487"/>
        <end position="538"/>
    </location>
</feature>
<comment type="caution">
    <text evidence="3">The sequence shown here is derived from an EMBL/GenBank/DDBJ whole genome shotgun (WGS) entry which is preliminary data.</text>
</comment>
<dbReference type="InterPro" id="IPR002921">
    <property type="entry name" value="Fungal_lipase-type"/>
</dbReference>
<feature type="region of interest" description="Disordered" evidence="1">
    <location>
        <begin position="62"/>
        <end position="84"/>
    </location>
</feature>
<evidence type="ECO:0000259" key="2">
    <source>
        <dbReference type="Pfam" id="PF01764"/>
    </source>
</evidence>
<dbReference type="Gene3D" id="3.40.50.1820">
    <property type="entry name" value="alpha/beta hydrolase"/>
    <property type="match status" value="1"/>
</dbReference>
<proteinExistence type="predicted"/>
<accession>A0AAE0IJD7</accession>
<dbReference type="AlphaFoldDB" id="A0AAE0IJD7"/>
<feature type="region of interest" description="Disordered" evidence="1">
    <location>
        <begin position="192"/>
        <end position="227"/>
    </location>
</feature>
<dbReference type="Pfam" id="PF01764">
    <property type="entry name" value="Lipase_3"/>
    <property type="match status" value="1"/>
</dbReference>
<evidence type="ECO:0000313" key="4">
    <source>
        <dbReference type="Proteomes" id="UP001283341"/>
    </source>
</evidence>
<dbReference type="CDD" id="cd00519">
    <property type="entry name" value="Lipase_3"/>
    <property type="match status" value="1"/>
</dbReference>
<dbReference type="PANTHER" id="PTHR46023:SF6">
    <property type="entry name" value="LIPASE CLASS 3 FAMILY PROTEIN"/>
    <property type="match status" value="1"/>
</dbReference>
<dbReference type="GO" id="GO:0016787">
    <property type="term" value="F:hydrolase activity"/>
    <property type="evidence" value="ECO:0007669"/>
    <property type="project" value="UniProtKB-KW"/>
</dbReference>
<organism evidence="3 4">
    <name type="scientific">Apodospora peruviana</name>
    <dbReference type="NCBI Taxonomy" id="516989"/>
    <lineage>
        <taxon>Eukaryota</taxon>
        <taxon>Fungi</taxon>
        <taxon>Dikarya</taxon>
        <taxon>Ascomycota</taxon>
        <taxon>Pezizomycotina</taxon>
        <taxon>Sordariomycetes</taxon>
        <taxon>Sordariomycetidae</taxon>
        <taxon>Sordariales</taxon>
        <taxon>Lasiosphaeriaceae</taxon>
        <taxon>Apodospora</taxon>
    </lineage>
</organism>
<sequence>MGFFSRSKKVKKESMSPVVQDQQWATSDYQFPALSQLSHQPSQTWYPGDYYHSQAHFQSTGLVPSSRGWNTTPHHTTPSQQSGSYPSIIVNQHHYYLAPPSASSPPQRPSTSSGHPSKLNLGSVLDLASGICSGTGVSRASDDGVAPRNGYKSQLLNQGAALCDQISDRFNDVLTLIDGECYDGNERDLFSWQPSETQSSPSLAGERSLPKTSRKEHRRDHPKGQTTAVAASVISGNYFAKVELYANSRLPMDLPPLKLYIPTYPLLCLAAQYSERVYERPTGAERDAHVDADWRTGTKAMVIKSVPMDYMNTIVFAIRGTSTFMDWAVNLNTEPKSPRGFLDDPGNLCHAGFLTAARKMVAPVARRLRQLLEEDPGRASYSLLITGHSAGGAVATLLYSHMLATSKAAMSELNILTGCFKRIHCITFGTPPVSLIPLQKPADCDRHPHLRKSLFLSFINEGDPVARADKAYVRSLMELLSAPAPLISPSSSDPADGKRRSSREKASKSSLLSTKSSKSSKSTSSSRSRSSTPIWKVPPSTLSSAGRIIVLRSGDPKARLRGKKTVGERLNEGVVAHIATDEQLRQVIWGDPVAHVMKLYAGRIETLAVGAVTAKGY</sequence>
<feature type="region of interest" description="Disordered" evidence="1">
    <location>
        <begin position="97"/>
        <end position="120"/>
    </location>
</feature>
<feature type="compositionally biased region" description="Polar residues" evidence="1">
    <location>
        <begin position="192"/>
        <end position="202"/>
    </location>
</feature>
<reference evidence="3" key="2">
    <citation type="submission" date="2023-06" db="EMBL/GenBank/DDBJ databases">
        <authorList>
            <consortium name="Lawrence Berkeley National Laboratory"/>
            <person name="Haridas S."/>
            <person name="Hensen N."/>
            <person name="Bonometti L."/>
            <person name="Westerberg I."/>
            <person name="Brannstrom I.O."/>
            <person name="Guillou S."/>
            <person name="Cros-Aarteil S."/>
            <person name="Calhoun S."/>
            <person name="Kuo A."/>
            <person name="Mondo S."/>
            <person name="Pangilinan J."/>
            <person name="Riley R."/>
            <person name="Labutti K."/>
            <person name="Andreopoulos B."/>
            <person name="Lipzen A."/>
            <person name="Chen C."/>
            <person name="Yanf M."/>
            <person name="Daum C."/>
            <person name="Ng V."/>
            <person name="Clum A."/>
            <person name="Steindorff A."/>
            <person name="Ohm R."/>
            <person name="Martin F."/>
            <person name="Silar P."/>
            <person name="Natvig D."/>
            <person name="Lalanne C."/>
            <person name="Gautier V."/>
            <person name="Ament-Velasquez S.L."/>
            <person name="Kruys A."/>
            <person name="Hutchinson M.I."/>
            <person name="Powell A.J."/>
            <person name="Barry K."/>
            <person name="Miller A.N."/>
            <person name="Grigoriev I.V."/>
            <person name="Debuchy R."/>
            <person name="Gladieux P."/>
            <person name="Thoren M.H."/>
            <person name="Johannesson H."/>
        </authorList>
    </citation>
    <scope>NUCLEOTIDE SEQUENCE</scope>
    <source>
        <strain evidence="3">CBS 118394</strain>
    </source>
</reference>
<feature type="compositionally biased region" description="Low complexity" evidence="1">
    <location>
        <begin position="508"/>
        <end position="531"/>
    </location>
</feature>
<feature type="compositionally biased region" description="Basic residues" evidence="1">
    <location>
        <begin position="212"/>
        <end position="221"/>
    </location>
</feature>
<dbReference type="Proteomes" id="UP001283341">
    <property type="component" value="Unassembled WGS sequence"/>
</dbReference>
<dbReference type="PANTHER" id="PTHR46023">
    <property type="entry name" value="LIPASE CLASS 3 PROTEIN-LIKE"/>
    <property type="match status" value="1"/>
</dbReference>
<gene>
    <name evidence="3" type="ORF">B0H66DRAFT_472593</name>
</gene>
<protein>
    <submittedName>
        <fullName evidence="3">Alpha/Beta hydrolase protein</fullName>
    </submittedName>
</protein>
<evidence type="ECO:0000313" key="3">
    <source>
        <dbReference type="EMBL" id="KAK3326216.1"/>
    </source>
</evidence>
<dbReference type="EMBL" id="JAUEDM010000002">
    <property type="protein sequence ID" value="KAK3326216.1"/>
    <property type="molecule type" value="Genomic_DNA"/>
</dbReference>
<dbReference type="InterPro" id="IPR029058">
    <property type="entry name" value="AB_hydrolase_fold"/>
</dbReference>